<organism evidence="2 3">
    <name type="scientific">Staphylococcus ratti</name>
    <dbReference type="NCBI Taxonomy" id="2892440"/>
    <lineage>
        <taxon>Bacteria</taxon>
        <taxon>Bacillati</taxon>
        <taxon>Bacillota</taxon>
        <taxon>Bacilli</taxon>
        <taxon>Bacillales</taxon>
        <taxon>Staphylococcaceae</taxon>
        <taxon>Staphylococcus</taxon>
    </lineage>
</organism>
<keyword evidence="3" id="KW-1185">Reference proteome</keyword>
<accession>A0ABY3PDI5</accession>
<protein>
    <submittedName>
        <fullName evidence="2">Uncharacterized protein</fullName>
    </submittedName>
</protein>
<dbReference type="Proteomes" id="UP001197626">
    <property type="component" value="Chromosome"/>
</dbReference>
<name>A0ABY3PDI5_9STAP</name>
<evidence type="ECO:0000313" key="2">
    <source>
        <dbReference type="EMBL" id="UEX90313.1"/>
    </source>
</evidence>
<reference evidence="2 3" key="1">
    <citation type="journal article" date="2022" name="Pathogens">
        <title>Staphylococcus ratti sp. nov. Isolated from a Lab Rat.</title>
        <authorList>
            <person name="Kovarovic V."/>
            <person name="Sedlacek I."/>
            <person name="Petras P."/>
            <person name="Kralova S."/>
            <person name="Maslanova I."/>
            <person name="Svec P."/>
            <person name="Neumann-Schaal M."/>
            <person name="Botka T."/>
            <person name="Gelbicova T."/>
            <person name="Stankova E."/>
            <person name="Doskar J."/>
            <person name="Pantucek R."/>
        </authorList>
    </citation>
    <scope>NUCLEOTIDE SEQUENCE [LARGE SCALE GENOMIC DNA]</scope>
    <source>
        <strain evidence="2 3">CCM 9025</strain>
    </source>
</reference>
<sequence>MIILMFIVVNTSGTLTLRILETTSLNIWIARLIAILVALLAAAIMSYLYMRKYKQNKEKERQNLSDKSLD</sequence>
<keyword evidence="1" id="KW-1133">Transmembrane helix</keyword>
<feature type="transmembrane region" description="Helical" evidence="1">
    <location>
        <begin position="28"/>
        <end position="49"/>
    </location>
</feature>
<gene>
    <name evidence="2" type="ORF">LN051_01170</name>
</gene>
<dbReference type="EMBL" id="CP086654">
    <property type="protein sequence ID" value="UEX90313.1"/>
    <property type="molecule type" value="Genomic_DNA"/>
</dbReference>
<keyword evidence="1" id="KW-0812">Transmembrane</keyword>
<keyword evidence="1" id="KW-0472">Membrane</keyword>
<dbReference type="RefSeq" id="WP_229292809.1">
    <property type="nucleotide sequence ID" value="NZ_CP086654.1"/>
</dbReference>
<evidence type="ECO:0000256" key="1">
    <source>
        <dbReference type="SAM" id="Phobius"/>
    </source>
</evidence>
<proteinExistence type="predicted"/>
<evidence type="ECO:0000313" key="3">
    <source>
        <dbReference type="Proteomes" id="UP001197626"/>
    </source>
</evidence>